<organism evidence="3 5">
    <name type="scientific">Agreia bicolorata</name>
    <dbReference type="NCBI Taxonomy" id="110935"/>
    <lineage>
        <taxon>Bacteria</taxon>
        <taxon>Bacillati</taxon>
        <taxon>Actinomycetota</taxon>
        <taxon>Actinomycetes</taxon>
        <taxon>Micrococcales</taxon>
        <taxon>Microbacteriaceae</taxon>
        <taxon>Agreia</taxon>
    </lineage>
</organism>
<dbReference type="InterPro" id="IPR011051">
    <property type="entry name" value="RmlC_Cupin_sf"/>
</dbReference>
<keyword evidence="4" id="KW-1185">Reference proteome</keyword>
<dbReference type="Gene3D" id="2.60.120.10">
    <property type="entry name" value="Jelly Rolls"/>
    <property type="match status" value="1"/>
</dbReference>
<accession>A0A1T4Y8Q8</accession>
<dbReference type="CDD" id="cd02233">
    <property type="entry name" value="cupin_HNL-like"/>
    <property type="match status" value="1"/>
</dbReference>
<dbReference type="RefSeq" id="WP_044439536.1">
    <property type="nucleotide sequence ID" value="NZ_FUYG01000006.1"/>
</dbReference>
<evidence type="ECO:0000313" key="3">
    <source>
        <dbReference type="EMBL" id="SKA98126.1"/>
    </source>
</evidence>
<dbReference type="Proteomes" id="UP000189735">
    <property type="component" value="Unassembled WGS sequence"/>
</dbReference>
<proteinExistence type="predicted"/>
<dbReference type="PANTHER" id="PTHR43698:SF1">
    <property type="entry name" value="BLL4564 PROTEIN"/>
    <property type="match status" value="1"/>
</dbReference>
<evidence type="ECO:0000313" key="5">
    <source>
        <dbReference type="Proteomes" id="UP000189735"/>
    </source>
</evidence>
<name>A0A1T4Y8Q8_9MICO</name>
<evidence type="ECO:0000313" key="2">
    <source>
        <dbReference type="EMBL" id="KJC64841.1"/>
    </source>
</evidence>
<reference evidence="2" key="2">
    <citation type="submission" date="2015-02" db="EMBL/GenBank/DDBJ databases">
        <authorList>
            <person name="Vasilyev I.Y."/>
            <person name="Siniagina M.N."/>
            <person name="Malanin S.Y."/>
            <person name="Boulygina E.A."/>
            <person name="Grygoryeva T.V."/>
            <person name="Yarullina D.R."/>
            <person name="Ilinskaya O.N."/>
        </authorList>
    </citation>
    <scope>NUCLEOTIDE SEQUENCE</scope>
    <source>
        <strain evidence="2">VKM Ac-1804</strain>
    </source>
</reference>
<reference evidence="5" key="3">
    <citation type="submission" date="2017-02" db="EMBL/GenBank/DDBJ databases">
        <authorList>
            <person name="Varghese N."/>
            <person name="Submissions S."/>
        </authorList>
    </citation>
    <scope>NUCLEOTIDE SEQUENCE [LARGE SCALE GENOMIC DNA]</scope>
    <source>
        <strain evidence="5">VKM Ac-2052</strain>
    </source>
</reference>
<dbReference type="Proteomes" id="UP000032503">
    <property type="component" value="Unassembled WGS sequence"/>
</dbReference>
<dbReference type="InterPro" id="IPR047263">
    <property type="entry name" value="HNL-like_cupin"/>
</dbReference>
<dbReference type="InterPro" id="IPR013096">
    <property type="entry name" value="Cupin_2"/>
</dbReference>
<evidence type="ECO:0000313" key="4">
    <source>
        <dbReference type="Proteomes" id="UP000032503"/>
    </source>
</evidence>
<dbReference type="AlphaFoldDB" id="A0A1T4Y8Q8"/>
<dbReference type="EMBL" id="FUYG01000006">
    <property type="protein sequence ID" value="SKA98126.1"/>
    <property type="molecule type" value="Genomic_DNA"/>
</dbReference>
<dbReference type="Pfam" id="PF07883">
    <property type="entry name" value="Cupin_2"/>
    <property type="match status" value="1"/>
</dbReference>
<dbReference type="PANTHER" id="PTHR43698">
    <property type="entry name" value="RIBD C-TERMINAL DOMAIN CONTAINING PROTEIN"/>
    <property type="match status" value="1"/>
</dbReference>
<dbReference type="SUPFAM" id="SSF51182">
    <property type="entry name" value="RmlC-like cupins"/>
    <property type="match status" value="1"/>
</dbReference>
<reference evidence="3" key="4">
    <citation type="submission" date="2017-02" db="EMBL/GenBank/DDBJ databases">
        <authorList>
            <person name="Peterson S.W."/>
        </authorList>
    </citation>
    <scope>NUCLEOTIDE SEQUENCE [LARGE SCALE GENOMIC DNA]</scope>
    <source>
        <strain evidence="3">VKM Ac-2052</strain>
    </source>
</reference>
<feature type="domain" description="Cupin type-2" evidence="1">
    <location>
        <begin position="40"/>
        <end position="103"/>
    </location>
</feature>
<reference evidence="2 4" key="1">
    <citation type="journal article" date="2001" name="Int. J. Syst. Evol. Microbiol.">
        <title>Agreia bicolorata gen. nov., sp. nov., to accommodate actinobacteria isolated from narrow reed grass infected by the nematode Heteroanguina graminophila.</title>
        <authorList>
            <person name="Evtushenko L.I."/>
            <person name="Dorofeeva L.V."/>
            <person name="Dobrovolskaya T.G."/>
            <person name="Streshinskaya G.M."/>
            <person name="Subbotin S.A."/>
            <person name="Tiedje J.M."/>
        </authorList>
    </citation>
    <scope>NUCLEOTIDE SEQUENCE [LARGE SCALE GENOMIC DNA]</scope>
    <source>
        <strain evidence="2 4">VKM Ac-1804</strain>
    </source>
</reference>
<dbReference type="EMBL" id="JYFC01000002">
    <property type="protein sequence ID" value="KJC64841.1"/>
    <property type="molecule type" value="Genomic_DNA"/>
</dbReference>
<sequence length="132" mass="14077">MIVIPGRPGGTPTDLRGPTFTGDVWADPVLPLTDGVLINTVTFTPGAHTFWHEHEGGQILEIVSGSGWVCAEGEQPQSVRAGDTVWTPPGQRHWHGATADTVMSHTAISLGSTEWHSEVSDADYPPATKGIR</sequence>
<gene>
    <name evidence="3" type="ORF">SAMN06295879_2519</name>
    <name evidence="2" type="ORF">TZ00_04015</name>
</gene>
<protein>
    <submittedName>
        <fullName evidence="2 3">Cupin</fullName>
    </submittedName>
</protein>
<dbReference type="InterPro" id="IPR014710">
    <property type="entry name" value="RmlC-like_jellyroll"/>
</dbReference>
<evidence type="ECO:0000259" key="1">
    <source>
        <dbReference type="Pfam" id="PF07883"/>
    </source>
</evidence>